<reference evidence="1 2" key="1">
    <citation type="submission" date="2015-02" db="EMBL/GenBank/DDBJ databases">
        <title>Single-cell genomics of uncultivated deep-branching MTB reveals a conserved set of magnetosome genes.</title>
        <authorList>
            <person name="Kolinko S."/>
            <person name="Richter M."/>
            <person name="Glockner F.O."/>
            <person name="Brachmann A."/>
            <person name="Schuler D."/>
        </authorList>
    </citation>
    <scope>NUCLEOTIDE SEQUENCE [LARGE SCALE GENOMIC DNA]</scope>
    <source>
        <strain evidence="1">SKK-01</strain>
    </source>
</reference>
<accession>A0A0F0CTJ5</accession>
<organism evidence="1 2">
    <name type="scientific">Candidatus Omnitrophus magneticus</name>
    <dbReference type="NCBI Taxonomy" id="1609969"/>
    <lineage>
        <taxon>Bacteria</taxon>
        <taxon>Pseudomonadati</taxon>
        <taxon>Candidatus Omnitrophota</taxon>
        <taxon>Candidatus Omnitrophus</taxon>
    </lineage>
</organism>
<comment type="caution">
    <text evidence="1">The sequence shown here is derived from an EMBL/GenBank/DDBJ whole genome shotgun (WGS) entry which is preliminary data.</text>
</comment>
<name>A0A0F0CTJ5_9BACT</name>
<evidence type="ECO:0000313" key="2">
    <source>
        <dbReference type="Proteomes" id="UP000033428"/>
    </source>
</evidence>
<protein>
    <submittedName>
        <fullName evidence="1">Uncharacterized protein</fullName>
    </submittedName>
</protein>
<dbReference type="EMBL" id="JYNY01000176">
    <property type="protein sequence ID" value="KJJ85344.1"/>
    <property type="molecule type" value="Genomic_DNA"/>
</dbReference>
<sequence>MDSCLRRNDGMENENDWDNYQALSEYCKFALEKTQGILLT</sequence>
<proteinExistence type="predicted"/>
<dbReference type="AlphaFoldDB" id="A0A0F0CTJ5"/>
<evidence type="ECO:0000313" key="1">
    <source>
        <dbReference type="EMBL" id="KJJ85344.1"/>
    </source>
</evidence>
<dbReference type="Proteomes" id="UP000033428">
    <property type="component" value="Unassembled WGS sequence"/>
</dbReference>
<keyword evidence="2" id="KW-1185">Reference proteome</keyword>
<gene>
    <name evidence="1" type="ORF">OMAG_000775</name>
</gene>